<dbReference type="Proteomes" id="UP000014760">
    <property type="component" value="Unassembled WGS sequence"/>
</dbReference>
<proteinExistence type="predicted"/>
<dbReference type="OrthoDB" id="3247158at2759"/>
<reference evidence="2" key="3">
    <citation type="submission" date="2015-06" db="UniProtKB">
        <authorList>
            <consortium name="EnsemblMetazoa"/>
        </authorList>
    </citation>
    <scope>IDENTIFICATION</scope>
</reference>
<reference evidence="1 3" key="2">
    <citation type="journal article" date="2013" name="Nature">
        <title>Insights into bilaterian evolution from three spiralian genomes.</title>
        <authorList>
            <person name="Simakov O."/>
            <person name="Marletaz F."/>
            <person name="Cho S.J."/>
            <person name="Edsinger-Gonzales E."/>
            <person name="Havlak P."/>
            <person name="Hellsten U."/>
            <person name="Kuo D.H."/>
            <person name="Larsson T."/>
            <person name="Lv J."/>
            <person name="Arendt D."/>
            <person name="Savage R."/>
            <person name="Osoegawa K."/>
            <person name="de Jong P."/>
            <person name="Grimwood J."/>
            <person name="Chapman J.A."/>
            <person name="Shapiro H."/>
            <person name="Aerts A."/>
            <person name="Otillar R.P."/>
            <person name="Terry A.Y."/>
            <person name="Boore J.L."/>
            <person name="Grigoriev I.V."/>
            <person name="Lindberg D.R."/>
            <person name="Seaver E.C."/>
            <person name="Weisblat D.A."/>
            <person name="Putnam N.H."/>
            <person name="Rokhsar D.S."/>
        </authorList>
    </citation>
    <scope>NUCLEOTIDE SEQUENCE</scope>
    <source>
        <strain evidence="1 3">I ESC-2004</strain>
    </source>
</reference>
<dbReference type="HOGENOM" id="CLU_1257123_0_0_1"/>
<accession>R7UU67</accession>
<dbReference type="PANTHER" id="PTHR17611">
    <property type="entry name" value="DNA SEGMENT, CHR 5, ERATO DOI 579, EXPRESSED"/>
    <property type="match status" value="1"/>
</dbReference>
<dbReference type="EnsemblMetazoa" id="CapteT206926">
    <property type="protein sequence ID" value="CapteP206926"/>
    <property type="gene ID" value="CapteG206926"/>
</dbReference>
<sequence length="220" mass="24989">MSDKGERNRKNPSACCPFLGHNNRSDLRARQCYLAHEWNGHLRSMRPGACDVLSERDKLLQKWCPDSSEAQTARMRLPLHLKMPLDADAALSSSSVGNWLGQELELRGIDSVVYTRYILSILLQDDFHLDLRDPDFFPPSKKAAKHTEEHRSSKCRIRRFDLKSKLNEADSEMMKKSAAVECLKSVTDEIIWYTVSPDAPEHLPFGIEPLLGADSLIVDL</sequence>
<dbReference type="EMBL" id="KB297987">
    <property type="protein sequence ID" value="ELU09735.1"/>
    <property type="molecule type" value="Genomic_DNA"/>
</dbReference>
<dbReference type="AlphaFoldDB" id="R7UU67"/>
<name>R7UU67_CAPTE</name>
<dbReference type="STRING" id="283909.R7UU67"/>
<evidence type="ECO:0000313" key="1">
    <source>
        <dbReference type="EMBL" id="ELU09735.1"/>
    </source>
</evidence>
<organism evidence="1">
    <name type="scientific">Capitella teleta</name>
    <name type="common">Polychaete worm</name>
    <dbReference type="NCBI Taxonomy" id="283909"/>
    <lineage>
        <taxon>Eukaryota</taxon>
        <taxon>Metazoa</taxon>
        <taxon>Spiralia</taxon>
        <taxon>Lophotrochozoa</taxon>
        <taxon>Annelida</taxon>
        <taxon>Polychaeta</taxon>
        <taxon>Sedentaria</taxon>
        <taxon>Scolecida</taxon>
        <taxon>Capitellidae</taxon>
        <taxon>Capitella</taxon>
    </lineage>
</organism>
<dbReference type="InterPro" id="IPR027871">
    <property type="entry name" value="DUF4603"/>
</dbReference>
<keyword evidence="3" id="KW-1185">Reference proteome</keyword>
<dbReference type="PANTHER" id="PTHR17611:SF3">
    <property type="entry name" value="DNA SEGMENT, CHR 5, ERATO DOI 579, EXPRESSED"/>
    <property type="match status" value="1"/>
</dbReference>
<evidence type="ECO:0000313" key="3">
    <source>
        <dbReference type="Proteomes" id="UP000014760"/>
    </source>
</evidence>
<reference evidence="3" key="1">
    <citation type="submission" date="2012-12" db="EMBL/GenBank/DDBJ databases">
        <authorList>
            <person name="Hellsten U."/>
            <person name="Grimwood J."/>
            <person name="Chapman J.A."/>
            <person name="Shapiro H."/>
            <person name="Aerts A."/>
            <person name="Otillar R.P."/>
            <person name="Terry A.Y."/>
            <person name="Boore J.L."/>
            <person name="Simakov O."/>
            <person name="Marletaz F."/>
            <person name="Cho S.-J."/>
            <person name="Edsinger-Gonzales E."/>
            <person name="Havlak P."/>
            <person name="Kuo D.-H."/>
            <person name="Larsson T."/>
            <person name="Lv J."/>
            <person name="Arendt D."/>
            <person name="Savage R."/>
            <person name="Osoegawa K."/>
            <person name="de Jong P."/>
            <person name="Lindberg D.R."/>
            <person name="Seaver E.C."/>
            <person name="Weisblat D.A."/>
            <person name="Putnam N.H."/>
            <person name="Grigoriev I.V."/>
            <person name="Rokhsar D.S."/>
        </authorList>
    </citation>
    <scope>NUCLEOTIDE SEQUENCE</scope>
    <source>
        <strain evidence="3">I ESC-2004</strain>
    </source>
</reference>
<dbReference type="Pfam" id="PF15376">
    <property type="entry name" value="DUF4603"/>
    <property type="match status" value="1"/>
</dbReference>
<evidence type="ECO:0000313" key="2">
    <source>
        <dbReference type="EnsemblMetazoa" id="CapteP206926"/>
    </source>
</evidence>
<protein>
    <submittedName>
        <fullName evidence="1 2">Uncharacterized protein</fullName>
    </submittedName>
</protein>
<gene>
    <name evidence="1" type="ORF">CAPTEDRAFT_206926</name>
</gene>
<dbReference type="EMBL" id="AMQN01006271">
    <property type="status" value="NOT_ANNOTATED_CDS"/>
    <property type="molecule type" value="Genomic_DNA"/>
</dbReference>